<keyword evidence="1" id="KW-1133">Transmembrane helix</keyword>
<accession>A9KEE1</accession>
<dbReference type="GO" id="GO:0020037">
    <property type="term" value="F:heme binding"/>
    <property type="evidence" value="ECO:0007669"/>
    <property type="project" value="InterPro"/>
</dbReference>
<name>A9KEE1_COXBN</name>
<protein>
    <submittedName>
        <fullName evidence="3">Cytochrome c assembly protein family</fullName>
    </submittedName>
</protein>
<feature type="transmembrane region" description="Helical" evidence="1">
    <location>
        <begin position="156"/>
        <end position="174"/>
    </location>
</feature>
<feature type="domain" description="Cytochrome c assembly protein" evidence="2">
    <location>
        <begin position="9"/>
        <end position="182"/>
    </location>
</feature>
<sequence length="182" mass="20248">MLSSMNVITLSTVSIILLCFILALVFPGRQVLEAEPSSYALVHVLLSIVTAGVLGVAGLQAILLAIQERLLRHRPHGVLIQKLPPLVSMEKIVFKTIAVGFLLLSFLLASSIYFFHEELWGNPFLWQKAILVVSAWVIFALLLMGRHFWGWRGRKAIYGTLCGVLLLILVYFGSKLLLEGLH</sequence>
<dbReference type="EMBL" id="CP000733">
    <property type="protein sequence ID" value="ABS78520.2"/>
    <property type="molecule type" value="Genomic_DNA"/>
</dbReference>
<dbReference type="PANTHER" id="PTHR38034:SF1">
    <property type="entry name" value="INNER MEMBRANE PROTEIN YPJD"/>
    <property type="match status" value="1"/>
</dbReference>
<gene>
    <name evidence="3" type="ordered locus">CBUD_1623</name>
</gene>
<feature type="transmembrane region" description="Helical" evidence="1">
    <location>
        <begin position="92"/>
        <end position="113"/>
    </location>
</feature>
<dbReference type="AlphaFoldDB" id="A9KEE1"/>
<proteinExistence type="predicted"/>
<dbReference type="Proteomes" id="UP000008555">
    <property type="component" value="Chromosome"/>
</dbReference>
<keyword evidence="1" id="KW-0472">Membrane</keyword>
<dbReference type="Pfam" id="PF01578">
    <property type="entry name" value="Cytochrom_C_asm"/>
    <property type="match status" value="1"/>
</dbReference>
<dbReference type="HOGENOM" id="CLU_1508207_0_0_6"/>
<feature type="transmembrane region" description="Helical" evidence="1">
    <location>
        <begin position="125"/>
        <end position="144"/>
    </location>
</feature>
<evidence type="ECO:0000313" key="3">
    <source>
        <dbReference type="EMBL" id="ABS78520.2"/>
    </source>
</evidence>
<dbReference type="PANTHER" id="PTHR38034">
    <property type="entry name" value="INNER MEMBRANE PROTEIN YPJD"/>
    <property type="match status" value="1"/>
</dbReference>
<evidence type="ECO:0000259" key="2">
    <source>
        <dbReference type="Pfam" id="PF01578"/>
    </source>
</evidence>
<reference evidence="3 4" key="1">
    <citation type="journal article" date="2009" name="Infect. Immun.">
        <title>Comparative genomics reveal extensive transposon-mediated genomic plasticity and diversity among potential effector proteins within the genus Coxiella.</title>
        <authorList>
            <person name="Beare P.A."/>
            <person name="Unsworth N."/>
            <person name="Andoh M."/>
            <person name="Voth D.E."/>
            <person name="Omsland A."/>
            <person name="Gilk S.D."/>
            <person name="Williams K.P."/>
            <person name="Sobral B.W."/>
            <person name="Kupko J.J.III."/>
            <person name="Porcella S.F."/>
            <person name="Samuel J.E."/>
            <person name="Heinzen R.A."/>
        </authorList>
    </citation>
    <scope>NUCLEOTIDE SEQUENCE [LARGE SCALE GENOMIC DNA]</scope>
    <source>
        <strain evidence="3 4">Dugway 5J108-111</strain>
    </source>
</reference>
<dbReference type="KEGG" id="cbd:CBUD_1623"/>
<dbReference type="GO" id="GO:0017004">
    <property type="term" value="P:cytochrome complex assembly"/>
    <property type="evidence" value="ECO:0007669"/>
    <property type="project" value="InterPro"/>
</dbReference>
<organism evidence="3 4">
    <name type="scientific">Coxiella burnetii (strain Dugway 5J108-111)</name>
    <dbReference type="NCBI Taxonomy" id="434922"/>
    <lineage>
        <taxon>Bacteria</taxon>
        <taxon>Pseudomonadati</taxon>
        <taxon>Pseudomonadota</taxon>
        <taxon>Gammaproteobacteria</taxon>
        <taxon>Legionellales</taxon>
        <taxon>Coxiellaceae</taxon>
        <taxon>Coxiella</taxon>
    </lineage>
</organism>
<dbReference type="InterPro" id="IPR002541">
    <property type="entry name" value="Cyt_c_assembly"/>
</dbReference>
<evidence type="ECO:0000313" key="4">
    <source>
        <dbReference type="Proteomes" id="UP000008555"/>
    </source>
</evidence>
<dbReference type="RefSeq" id="WP_010957585.1">
    <property type="nucleotide sequence ID" value="NC_009727.1"/>
</dbReference>
<keyword evidence="1" id="KW-0812">Transmembrane</keyword>
<feature type="transmembrane region" description="Helical" evidence="1">
    <location>
        <begin position="44"/>
        <end position="66"/>
    </location>
</feature>
<evidence type="ECO:0000256" key="1">
    <source>
        <dbReference type="SAM" id="Phobius"/>
    </source>
</evidence>
<dbReference type="GO" id="GO:0005886">
    <property type="term" value="C:plasma membrane"/>
    <property type="evidence" value="ECO:0007669"/>
    <property type="project" value="TreeGrafter"/>
</dbReference>
<dbReference type="InterPro" id="IPR052372">
    <property type="entry name" value="YpjD/HemX"/>
</dbReference>